<dbReference type="EMBL" id="KU302800">
    <property type="protein sequence ID" value="AMP35209.1"/>
    <property type="molecule type" value="Genomic_DNA"/>
</dbReference>
<keyword evidence="1" id="KW-0614">Plasmid</keyword>
<protein>
    <submittedName>
        <fullName evidence="1">TaxA</fullName>
    </submittedName>
</protein>
<sequence>MKYISFRMDNDNYNRLEKILLQSSSMNPARFFSSMAHRIASGKIDESSQTPASNEQLNHVRQIRFSDVMLEKLTYRAKQHGWHVSKEIRFLLDLAMTEEPVLLDEELAELRLARNAVNTVGRNLSTIIRNRDYADVSHESLWEDVKRLTREVETVKKAVRKLTNSAVNIRSVKLRNEPKG</sequence>
<organism evidence="1">
    <name type="scientific">Enterobacter cloacae</name>
    <dbReference type="NCBI Taxonomy" id="550"/>
    <lineage>
        <taxon>Bacteria</taxon>
        <taxon>Pseudomonadati</taxon>
        <taxon>Pseudomonadota</taxon>
        <taxon>Gammaproteobacteria</taxon>
        <taxon>Enterobacterales</taxon>
        <taxon>Enterobacteriaceae</taxon>
        <taxon>Enterobacter</taxon>
        <taxon>Enterobacter cloacae complex</taxon>
    </lineage>
</organism>
<proteinExistence type="predicted"/>
<geneLocation type="plasmid" evidence="1">
    <name>pKPC3_SZ</name>
</geneLocation>
<evidence type="ECO:0000313" key="1">
    <source>
        <dbReference type="EMBL" id="AMP35209.1"/>
    </source>
</evidence>
<accession>A0A142BQ51</accession>
<dbReference type="AlphaFoldDB" id="A0A142BQ51"/>
<reference evidence="1" key="1">
    <citation type="journal article" date="2016" name="Antimicrob. Agents Chemother.">
        <title>Genomic characterization of Enterobacter cloacae isolates from China that co-produce KPC-3 and NDM-1 carbapenemases.</title>
        <authorList>
            <person name="Du H."/>
            <person name="Chen L."/>
            <person name="Chavda K.D."/>
            <person name="Pandey R."/>
            <person name="Zhang H."/>
            <person name="Xie X."/>
            <person name="Tang Y.W."/>
            <person name="Kreiswirth B.N."/>
        </authorList>
    </citation>
    <scope>NUCLEOTIDE SEQUENCE</scope>
    <source>
        <strain evidence="1">SZECL1</strain>
        <plasmid evidence="1">pKPC3_SZ</plasmid>
    </source>
</reference>
<name>A0A142BQ51_ENTCL</name>